<accession>A0A9W6IPQ2</accession>
<name>A0A9W6IPQ2_9PROT</name>
<evidence type="ECO:0000256" key="7">
    <source>
        <dbReference type="SAM" id="Phobius"/>
    </source>
</evidence>
<evidence type="ECO:0008006" key="10">
    <source>
        <dbReference type="Google" id="ProtNLM"/>
    </source>
</evidence>
<keyword evidence="3" id="KW-1003">Cell membrane</keyword>
<comment type="similarity">
    <text evidence="2">Belongs to the DoxX family.</text>
</comment>
<evidence type="ECO:0000313" key="9">
    <source>
        <dbReference type="Proteomes" id="UP001143486"/>
    </source>
</evidence>
<evidence type="ECO:0000313" key="8">
    <source>
        <dbReference type="EMBL" id="GLK53933.1"/>
    </source>
</evidence>
<dbReference type="PANTHER" id="PTHR33452:SF1">
    <property type="entry name" value="INNER MEMBRANE PROTEIN YPHA-RELATED"/>
    <property type="match status" value="1"/>
</dbReference>
<dbReference type="PANTHER" id="PTHR33452">
    <property type="entry name" value="OXIDOREDUCTASE CATD-RELATED"/>
    <property type="match status" value="1"/>
</dbReference>
<organism evidence="8 9">
    <name type="scientific">Maricaulis virginensis</name>
    <dbReference type="NCBI Taxonomy" id="144022"/>
    <lineage>
        <taxon>Bacteria</taxon>
        <taxon>Pseudomonadati</taxon>
        <taxon>Pseudomonadota</taxon>
        <taxon>Alphaproteobacteria</taxon>
        <taxon>Maricaulales</taxon>
        <taxon>Maricaulaceae</taxon>
        <taxon>Maricaulis</taxon>
    </lineage>
</organism>
<dbReference type="EMBL" id="BSFE01000016">
    <property type="protein sequence ID" value="GLK53933.1"/>
    <property type="molecule type" value="Genomic_DNA"/>
</dbReference>
<feature type="transmembrane region" description="Helical" evidence="7">
    <location>
        <begin position="105"/>
        <end position="126"/>
    </location>
</feature>
<dbReference type="Pfam" id="PF07681">
    <property type="entry name" value="DoxX"/>
    <property type="match status" value="1"/>
</dbReference>
<keyword evidence="4 7" id="KW-0812">Transmembrane</keyword>
<proteinExistence type="inferred from homology"/>
<evidence type="ECO:0000256" key="3">
    <source>
        <dbReference type="ARBA" id="ARBA00022475"/>
    </source>
</evidence>
<evidence type="ECO:0000256" key="5">
    <source>
        <dbReference type="ARBA" id="ARBA00022989"/>
    </source>
</evidence>
<keyword evidence="5 7" id="KW-1133">Transmembrane helix</keyword>
<gene>
    <name evidence="8" type="ORF">GCM10017621_34410</name>
</gene>
<reference evidence="8" key="1">
    <citation type="journal article" date="2014" name="Int. J. Syst. Evol. Microbiol.">
        <title>Complete genome sequence of Corynebacterium casei LMG S-19264T (=DSM 44701T), isolated from a smear-ripened cheese.</title>
        <authorList>
            <consortium name="US DOE Joint Genome Institute (JGI-PGF)"/>
            <person name="Walter F."/>
            <person name="Albersmeier A."/>
            <person name="Kalinowski J."/>
            <person name="Ruckert C."/>
        </authorList>
    </citation>
    <scope>NUCLEOTIDE SEQUENCE</scope>
    <source>
        <strain evidence="8">VKM B-1513</strain>
    </source>
</reference>
<dbReference type="RefSeq" id="WP_271188268.1">
    <property type="nucleotide sequence ID" value="NZ_BSFE01000016.1"/>
</dbReference>
<protein>
    <recommendedName>
        <fullName evidence="10">Oxidoreductase</fullName>
    </recommendedName>
</protein>
<keyword evidence="9" id="KW-1185">Reference proteome</keyword>
<evidence type="ECO:0000256" key="2">
    <source>
        <dbReference type="ARBA" id="ARBA00006679"/>
    </source>
</evidence>
<evidence type="ECO:0000256" key="1">
    <source>
        <dbReference type="ARBA" id="ARBA00004651"/>
    </source>
</evidence>
<dbReference type="AlphaFoldDB" id="A0A9W6IPQ2"/>
<dbReference type="InterPro" id="IPR051907">
    <property type="entry name" value="DoxX-like_oxidoreductase"/>
</dbReference>
<evidence type="ECO:0000256" key="6">
    <source>
        <dbReference type="ARBA" id="ARBA00023136"/>
    </source>
</evidence>
<dbReference type="GO" id="GO:0005886">
    <property type="term" value="C:plasma membrane"/>
    <property type="evidence" value="ECO:0007669"/>
    <property type="project" value="UniProtKB-SubCell"/>
</dbReference>
<reference evidence="8" key="2">
    <citation type="submission" date="2023-01" db="EMBL/GenBank/DDBJ databases">
        <authorList>
            <person name="Sun Q."/>
            <person name="Evtushenko L."/>
        </authorList>
    </citation>
    <scope>NUCLEOTIDE SEQUENCE</scope>
    <source>
        <strain evidence="8">VKM B-1513</strain>
    </source>
</reference>
<feature type="transmembrane region" description="Helical" evidence="7">
    <location>
        <begin position="20"/>
        <end position="46"/>
    </location>
</feature>
<comment type="caution">
    <text evidence="8">The sequence shown here is derived from an EMBL/GenBank/DDBJ whole genome shotgun (WGS) entry which is preliminary data.</text>
</comment>
<comment type="subcellular location">
    <subcellularLocation>
        <location evidence="1">Cell membrane</location>
        <topology evidence="1">Multi-pass membrane protein</topology>
    </subcellularLocation>
</comment>
<feature type="transmembrane region" description="Helical" evidence="7">
    <location>
        <begin position="131"/>
        <end position="149"/>
    </location>
</feature>
<sequence>MTASPVSRALDHARNLHTQLIALTGHPWIADGLALLARLTLAGIFWRSMLTKVETVRALAYADTVNGHEVIRHHLRLPAFPLELKSSTLTLFREEYALPVLPPELAAWLATFAEFTLPIALVLGLFTRLSALALAGMTLVIQIFVYPEAWWGTHALWVTIALGLAAHGPGRVSLDALLGARFAATPRTAA</sequence>
<keyword evidence="6 7" id="KW-0472">Membrane</keyword>
<dbReference type="Proteomes" id="UP001143486">
    <property type="component" value="Unassembled WGS sequence"/>
</dbReference>
<dbReference type="InterPro" id="IPR032808">
    <property type="entry name" value="DoxX"/>
</dbReference>
<evidence type="ECO:0000256" key="4">
    <source>
        <dbReference type="ARBA" id="ARBA00022692"/>
    </source>
</evidence>